<reference evidence="15" key="2">
    <citation type="submission" date="2010-05" db="EMBL/GenBank/DDBJ databases">
        <title>The genome sequence of Magnaporthe poae strain ATCC 64411.</title>
        <authorList>
            <person name="Ma L.-J."/>
            <person name="Dead R."/>
            <person name="Young S."/>
            <person name="Zeng Q."/>
            <person name="Koehrsen M."/>
            <person name="Alvarado L."/>
            <person name="Berlin A."/>
            <person name="Chapman S.B."/>
            <person name="Chen Z."/>
            <person name="Freedman E."/>
            <person name="Gellesch M."/>
            <person name="Goldberg J."/>
            <person name="Griggs A."/>
            <person name="Gujja S."/>
            <person name="Heilman E.R."/>
            <person name="Heiman D."/>
            <person name="Hepburn T."/>
            <person name="Howarth C."/>
            <person name="Jen D."/>
            <person name="Larson L."/>
            <person name="Mehta T."/>
            <person name="Neiman D."/>
            <person name="Pearson M."/>
            <person name="Roberts A."/>
            <person name="Saif S."/>
            <person name="Shea T."/>
            <person name="Shenoy N."/>
            <person name="Sisk P."/>
            <person name="Stolte C."/>
            <person name="Sykes S."/>
            <person name="Walk T."/>
            <person name="White J."/>
            <person name="Yandava C."/>
            <person name="Haas B."/>
            <person name="Nusbaum C."/>
            <person name="Birren B."/>
        </authorList>
    </citation>
    <scope>NUCLEOTIDE SEQUENCE [LARGE SCALE GENOMIC DNA]</scope>
    <source>
        <strain evidence="15">ATCC 64411 / 73-15</strain>
    </source>
</reference>
<reference evidence="13" key="3">
    <citation type="submission" date="2011-03" db="EMBL/GenBank/DDBJ databases">
        <title>Annotation of Magnaporthe poae ATCC 64411.</title>
        <authorList>
            <person name="Ma L.-J."/>
            <person name="Dead R."/>
            <person name="Young S.K."/>
            <person name="Zeng Q."/>
            <person name="Gargeya S."/>
            <person name="Fitzgerald M."/>
            <person name="Haas B."/>
            <person name="Abouelleil A."/>
            <person name="Alvarado L."/>
            <person name="Arachchi H.M."/>
            <person name="Berlin A."/>
            <person name="Brown A."/>
            <person name="Chapman S.B."/>
            <person name="Chen Z."/>
            <person name="Dunbar C."/>
            <person name="Freedman E."/>
            <person name="Gearin G."/>
            <person name="Gellesch M."/>
            <person name="Goldberg J."/>
            <person name="Griggs A."/>
            <person name="Gujja S."/>
            <person name="Heiman D."/>
            <person name="Howarth C."/>
            <person name="Larson L."/>
            <person name="Lui A."/>
            <person name="MacDonald P.J.P."/>
            <person name="Mehta T."/>
            <person name="Montmayeur A."/>
            <person name="Murphy C."/>
            <person name="Neiman D."/>
            <person name="Pearson M."/>
            <person name="Priest M."/>
            <person name="Roberts A."/>
            <person name="Saif S."/>
            <person name="Shea T."/>
            <person name="Shenoy N."/>
            <person name="Sisk P."/>
            <person name="Stolte C."/>
            <person name="Sykes S."/>
            <person name="Yandava C."/>
            <person name="Wortman J."/>
            <person name="Nusbaum C."/>
            <person name="Birren B."/>
        </authorList>
    </citation>
    <scope>NUCLEOTIDE SEQUENCE</scope>
    <source>
        <strain evidence="13">ATCC 64411</strain>
    </source>
</reference>
<evidence type="ECO:0000256" key="9">
    <source>
        <dbReference type="ARBA" id="ARBA00023136"/>
    </source>
</evidence>
<dbReference type="PANTHER" id="PTHR47549">
    <property type="entry name" value="GOLGI APPARATUS MEMBRANE PROTEIN TVP38-RELATED"/>
    <property type="match status" value="1"/>
</dbReference>
<reference evidence="14" key="5">
    <citation type="submission" date="2015-06" db="UniProtKB">
        <authorList>
            <consortium name="EnsemblFungi"/>
        </authorList>
    </citation>
    <scope>IDENTIFICATION</scope>
    <source>
        <strain evidence="14">ATCC 64411</strain>
    </source>
</reference>
<feature type="transmembrane region" description="Helical" evidence="11">
    <location>
        <begin position="89"/>
        <end position="107"/>
    </location>
</feature>
<dbReference type="OMA" id="FWHFVVA"/>
<keyword evidence="15" id="KW-1185">Reference proteome</keyword>
<sequence>MGFSWRKAEPELPTKEPQPAPVPEPVALEPDTDFQPFNWRRYVTTPKWITIHILTIITIVLTVLAAVYNKQLIQYLRPWSEKVREVPGGFLIPILIMIVISFPPLFGHEIVGVLCGIVYGLWVGFGIVAAGTFFGEVGTWFAFRGLLRTRAERLERTNLTYAALARMTREGGFWIVLAIRFSVIPSHISTAVFSTCNVLFWHFAVATFLTLPKQVVLVYIGALLAREKEAEQPGSSHSSAERTERAIKASVIGVTGVLTIVLGVWIWHRMRGIKKQLMEEQDRRRSDLEIASIKEAERTLAPLD</sequence>
<keyword evidence="6 11" id="KW-0812">Transmembrane</keyword>
<feature type="domain" description="VTT" evidence="12">
    <location>
        <begin position="108"/>
        <end position="222"/>
    </location>
</feature>
<dbReference type="eggNOG" id="KOG3140">
    <property type="taxonomic scope" value="Eukaryota"/>
</dbReference>
<comment type="similarity">
    <text evidence="3">Belongs to the TVP38/TMEM64 family.</text>
</comment>
<evidence type="ECO:0000256" key="1">
    <source>
        <dbReference type="ARBA" id="ARBA00002978"/>
    </source>
</evidence>
<dbReference type="EMBL" id="ADBL01001152">
    <property type="status" value="NOT_ANNOTATED_CDS"/>
    <property type="molecule type" value="Genomic_DNA"/>
</dbReference>
<dbReference type="InterPro" id="IPR051076">
    <property type="entry name" value="Golgi_membrane_TVP38/TMEM64"/>
</dbReference>
<comment type="function">
    <text evidence="1">Golgi membrane protein involved in vesicular trafficking and spindle migration.</text>
</comment>
<reference evidence="13" key="1">
    <citation type="submission" date="2010-05" db="EMBL/GenBank/DDBJ databases">
        <title>The Genome Sequence of Magnaporthe poae strain ATCC 64411.</title>
        <authorList>
            <consortium name="The Broad Institute Genome Sequencing Platform"/>
            <consortium name="Broad Institute Genome Sequencing Center for Infectious Disease"/>
            <person name="Ma L.-J."/>
            <person name="Dead R."/>
            <person name="Young S."/>
            <person name="Zeng Q."/>
            <person name="Koehrsen M."/>
            <person name="Alvarado L."/>
            <person name="Berlin A."/>
            <person name="Chapman S.B."/>
            <person name="Chen Z."/>
            <person name="Freedman E."/>
            <person name="Gellesch M."/>
            <person name="Goldberg J."/>
            <person name="Griggs A."/>
            <person name="Gujja S."/>
            <person name="Heilman E.R."/>
            <person name="Heiman D."/>
            <person name="Hepburn T."/>
            <person name="Howarth C."/>
            <person name="Jen D."/>
            <person name="Larson L."/>
            <person name="Mehta T."/>
            <person name="Neiman D."/>
            <person name="Pearson M."/>
            <person name="Roberts A."/>
            <person name="Saif S."/>
            <person name="Shea T."/>
            <person name="Shenoy N."/>
            <person name="Sisk P."/>
            <person name="Stolte C."/>
            <person name="Sykes S."/>
            <person name="Walk T."/>
            <person name="White J."/>
            <person name="Yandava C."/>
            <person name="Haas B."/>
            <person name="Nusbaum C."/>
            <person name="Birren B."/>
        </authorList>
    </citation>
    <scope>NUCLEOTIDE SEQUENCE</scope>
    <source>
        <strain evidence="13">ATCC 64411</strain>
    </source>
</reference>
<dbReference type="AlphaFoldDB" id="A0A0C4DY25"/>
<keyword evidence="7 11" id="KW-1133">Transmembrane helix</keyword>
<evidence type="ECO:0000256" key="8">
    <source>
        <dbReference type="ARBA" id="ARBA00023034"/>
    </source>
</evidence>
<feature type="compositionally biased region" description="Basic and acidic residues" evidence="10">
    <location>
        <begin position="1"/>
        <end position="14"/>
    </location>
</feature>
<protein>
    <recommendedName>
        <fullName evidence="4">Golgi apparatus membrane protein TVP38</fullName>
    </recommendedName>
    <alternativeName>
        <fullName evidence="5">Golgi apparatus membrane protein tvp38</fullName>
    </alternativeName>
</protein>
<dbReference type="PANTHER" id="PTHR47549:SF2">
    <property type="entry name" value="GOLGI APPARATUS MEMBRANE PROTEIN TVP38"/>
    <property type="match status" value="1"/>
</dbReference>
<keyword evidence="8" id="KW-0333">Golgi apparatus</keyword>
<dbReference type="VEuPathDB" id="FungiDB:MAPG_04934"/>
<feature type="transmembrane region" description="Helical" evidence="11">
    <location>
        <begin position="48"/>
        <end position="68"/>
    </location>
</feature>
<evidence type="ECO:0000256" key="7">
    <source>
        <dbReference type="ARBA" id="ARBA00022989"/>
    </source>
</evidence>
<evidence type="ECO:0000256" key="4">
    <source>
        <dbReference type="ARBA" id="ARBA00013533"/>
    </source>
</evidence>
<dbReference type="InterPro" id="IPR032816">
    <property type="entry name" value="VTT_dom"/>
</dbReference>
<evidence type="ECO:0000313" key="15">
    <source>
        <dbReference type="Proteomes" id="UP000011715"/>
    </source>
</evidence>
<feature type="transmembrane region" description="Helical" evidence="11">
    <location>
        <begin position="246"/>
        <end position="268"/>
    </location>
</feature>
<evidence type="ECO:0000256" key="3">
    <source>
        <dbReference type="ARBA" id="ARBA00008640"/>
    </source>
</evidence>
<organism evidence="14 15">
    <name type="scientific">Magnaporthiopsis poae (strain ATCC 64411 / 73-15)</name>
    <name type="common">Kentucky bluegrass fungus</name>
    <name type="synonym">Magnaporthe poae</name>
    <dbReference type="NCBI Taxonomy" id="644358"/>
    <lineage>
        <taxon>Eukaryota</taxon>
        <taxon>Fungi</taxon>
        <taxon>Dikarya</taxon>
        <taxon>Ascomycota</taxon>
        <taxon>Pezizomycotina</taxon>
        <taxon>Sordariomycetes</taxon>
        <taxon>Sordariomycetidae</taxon>
        <taxon>Magnaporthales</taxon>
        <taxon>Magnaporthaceae</taxon>
        <taxon>Magnaporthiopsis</taxon>
    </lineage>
</organism>
<evidence type="ECO:0000313" key="14">
    <source>
        <dbReference type="EnsemblFungi" id="MAPG_04934T0"/>
    </source>
</evidence>
<dbReference type="STRING" id="644358.A0A0C4DY25"/>
<feature type="transmembrane region" description="Helical" evidence="11">
    <location>
        <begin position="199"/>
        <end position="225"/>
    </location>
</feature>
<dbReference type="OrthoDB" id="166803at2759"/>
<dbReference type="Pfam" id="PF09335">
    <property type="entry name" value="VTT_dom"/>
    <property type="match status" value="1"/>
</dbReference>
<accession>A0A0C4DY25</accession>
<evidence type="ECO:0000256" key="5">
    <source>
        <dbReference type="ARBA" id="ARBA00020673"/>
    </source>
</evidence>
<dbReference type="Proteomes" id="UP000011715">
    <property type="component" value="Unassembled WGS sequence"/>
</dbReference>
<evidence type="ECO:0000256" key="11">
    <source>
        <dbReference type="SAM" id="Phobius"/>
    </source>
</evidence>
<feature type="transmembrane region" description="Helical" evidence="11">
    <location>
        <begin position="119"/>
        <end position="143"/>
    </location>
</feature>
<reference evidence="14" key="4">
    <citation type="journal article" date="2015" name="G3 (Bethesda)">
        <title>Genome sequences of three phytopathogenic species of the Magnaporthaceae family of fungi.</title>
        <authorList>
            <person name="Okagaki L.H."/>
            <person name="Nunes C.C."/>
            <person name="Sailsbery J."/>
            <person name="Clay B."/>
            <person name="Brown D."/>
            <person name="John T."/>
            <person name="Oh Y."/>
            <person name="Young N."/>
            <person name="Fitzgerald M."/>
            <person name="Haas B.J."/>
            <person name="Zeng Q."/>
            <person name="Young S."/>
            <person name="Adiconis X."/>
            <person name="Fan L."/>
            <person name="Levin J.Z."/>
            <person name="Mitchell T.K."/>
            <person name="Okubara P.A."/>
            <person name="Farman M.L."/>
            <person name="Kohn L.M."/>
            <person name="Birren B."/>
            <person name="Ma L.-J."/>
            <person name="Dean R.A."/>
        </authorList>
    </citation>
    <scope>NUCLEOTIDE SEQUENCE</scope>
    <source>
        <strain evidence="14">ATCC 64411 / 73-15</strain>
    </source>
</reference>
<evidence type="ECO:0000259" key="12">
    <source>
        <dbReference type="Pfam" id="PF09335"/>
    </source>
</evidence>
<evidence type="ECO:0000256" key="6">
    <source>
        <dbReference type="ARBA" id="ARBA00022692"/>
    </source>
</evidence>
<dbReference type="EMBL" id="GL876969">
    <property type="protein sequence ID" value="KLU85915.1"/>
    <property type="molecule type" value="Genomic_DNA"/>
</dbReference>
<comment type="subcellular location">
    <subcellularLocation>
        <location evidence="2">Golgi apparatus membrane</location>
        <topology evidence="2">Multi-pass membrane protein</topology>
    </subcellularLocation>
</comment>
<keyword evidence="9 11" id="KW-0472">Membrane</keyword>
<evidence type="ECO:0000256" key="10">
    <source>
        <dbReference type="SAM" id="MobiDB-lite"/>
    </source>
</evidence>
<gene>
    <name evidence="13" type="ORF">MAPG_04934</name>
</gene>
<proteinExistence type="inferred from homology"/>
<name>A0A0C4DY25_MAGP6</name>
<evidence type="ECO:0000313" key="13">
    <source>
        <dbReference type="EMBL" id="KLU85915.1"/>
    </source>
</evidence>
<dbReference type="EnsemblFungi" id="MAPG_04934T0">
    <property type="protein sequence ID" value="MAPG_04934T0"/>
    <property type="gene ID" value="MAPG_04934"/>
</dbReference>
<feature type="transmembrane region" description="Helical" evidence="11">
    <location>
        <begin position="173"/>
        <end position="193"/>
    </location>
</feature>
<evidence type="ECO:0000256" key="2">
    <source>
        <dbReference type="ARBA" id="ARBA00004653"/>
    </source>
</evidence>
<dbReference type="GO" id="GO:0000139">
    <property type="term" value="C:Golgi membrane"/>
    <property type="evidence" value="ECO:0007669"/>
    <property type="project" value="UniProtKB-SubCell"/>
</dbReference>
<feature type="region of interest" description="Disordered" evidence="10">
    <location>
        <begin position="1"/>
        <end position="25"/>
    </location>
</feature>